<dbReference type="AlphaFoldDB" id="A0A943G1J3"/>
<evidence type="ECO:0000313" key="2">
    <source>
        <dbReference type="Proteomes" id="UP000733372"/>
    </source>
</evidence>
<reference evidence="1" key="1">
    <citation type="submission" date="2021-02" db="EMBL/GenBank/DDBJ databases">
        <title>Infant gut strain persistence is associated with maternal origin, phylogeny, and functional potential including surface adhesion and iron acquisition.</title>
        <authorList>
            <person name="Lou Y.C."/>
        </authorList>
    </citation>
    <scope>NUCLEOTIDE SEQUENCE</scope>
    <source>
        <strain evidence="1">L3_101_367G1_dasL3_101_367G1_metabat.metabat.26</strain>
    </source>
</reference>
<gene>
    <name evidence="1" type="ORF">KHW66_11500</name>
</gene>
<protein>
    <submittedName>
        <fullName evidence="1">Uncharacterized protein</fullName>
    </submittedName>
</protein>
<feature type="non-terminal residue" evidence="1">
    <location>
        <position position="1"/>
    </location>
</feature>
<dbReference type="EMBL" id="JAGZAM010000028">
    <property type="protein sequence ID" value="MBS5688574.1"/>
    <property type="molecule type" value="Genomic_DNA"/>
</dbReference>
<dbReference type="Proteomes" id="UP000733372">
    <property type="component" value="Unassembled WGS sequence"/>
</dbReference>
<comment type="caution">
    <text evidence="1">The sequence shown here is derived from an EMBL/GenBank/DDBJ whole genome shotgun (WGS) entry which is preliminary data.</text>
</comment>
<evidence type="ECO:0000313" key="1">
    <source>
        <dbReference type="EMBL" id="MBS5688574.1"/>
    </source>
</evidence>
<organism evidence="1 2">
    <name type="scientific">Faecalibacterium prausnitzii</name>
    <dbReference type="NCBI Taxonomy" id="853"/>
    <lineage>
        <taxon>Bacteria</taxon>
        <taxon>Bacillati</taxon>
        <taxon>Bacillota</taxon>
        <taxon>Clostridia</taxon>
        <taxon>Eubacteriales</taxon>
        <taxon>Oscillospiraceae</taxon>
        <taxon>Faecalibacterium</taxon>
    </lineage>
</organism>
<name>A0A943G1J3_9FIRM</name>
<sequence length="71" mass="8135">AAVVAVAHFSRFSDLLLRSWCYLSADGKVLLKPEIFGEAVKRRRAKMRLRDLRANARISSIFAWSLLLRNC</sequence>
<proteinExistence type="predicted"/>
<accession>A0A943G1J3</accession>